<evidence type="ECO:0000256" key="9">
    <source>
        <dbReference type="ARBA" id="ARBA00023136"/>
    </source>
</evidence>
<evidence type="ECO:0000256" key="5">
    <source>
        <dbReference type="ARBA" id="ARBA00022692"/>
    </source>
</evidence>
<dbReference type="InterPro" id="IPR029044">
    <property type="entry name" value="Nucleotide-diphossugar_trans"/>
</dbReference>
<dbReference type="GO" id="GO:0000026">
    <property type="term" value="F:alpha-1,2-mannosyltransferase activity"/>
    <property type="evidence" value="ECO:0007669"/>
    <property type="project" value="TreeGrafter"/>
</dbReference>
<dbReference type="OrthoDB" id="430354at2759"/>
<organism evidence="11 12">
    <name type="scientific">Torulaspora globosa</name>
    <dbReference type="NCBI Taxonomy" id="48254"/>
    <lineage>
        <taxon>Eukaryota</taxon>
        <taxon>Fungi</taxon>
        <taxon>Dikarya</taxon>
        <taxon>Ascomycota</taxon>
        <taxon>Saccharomycotina</taxon>
        <taxon>Saccharomycetes</taxon>
        <taxon>Saccharomycetales</taxon>
        <taxon>Saccharomycetaceae</taxon>
        <taxon>Torulaspora</taxon>
    </lineage>
</organism>
<feature type="transmembrane region" description="Helical" evidence="10">
    <location>
        <begin position="21"/>
        <end position="39"/>
    </location>
</feature>
<evidence type="ECO:0000256" key="7">
    <source>
        <dbReference type="ARBA" id="ARBA00022989"/>
    </source>
</evidence>
<accession>A0A7H9HP31</accession>
<dbReference type="Pfam" id="PF11051">
    <property type="entry name" value="Mannosyl_trans3"/>
    <property type="match status" value="1"/>
</dbReference>
<evidence type="ECO:0000256" key="3">
    <source>
        <dbReference type="ARBA" id="ARBA00009105"/>
    </source>
</evidence>
<evidence type="ECO:0008006" key="13">
    <source>
        <dbReference type="Google" id="ProtNLM"/>
    </source>
</evidence>
<keyword evidence="8" id="KW-0333">Golgi apparatus</keyword>
<dbReference type="GO" id="GO:0046354">
    <property type="term" value="P:mannan biosynthetic process"/>
    <property type="evidence" value="ECO:0007669"/>
    <property type="project" value="TreeGrafter"/>
</dbReference>
<evidence type="ECO:0000256" key="1">
    <source>
        <dbReference type="ARBA" id="ARBA00004323"/>
    </source>
</evidence>
<evidence type="ECO:0000256" key="8">
    <source>
        <dbReference type="ARBA" id="ARBA00023034"/>
    </source>
</evidence>
<keyword evidence="4" id="KW-0808">Transferase</keyword>
<dbReference type="InterPro" id="IPR022751">
    <property type="entry name" value="Alpha_mannosyltransferase"/>
</dbReference>
<evidence type="ECO:0000256" key="4">
    <source>
        <dbReference type="ARBA" id="ARBA00022679"/>
    </source>
</evidence>
<comment type="similarity">
    <text evidence="3">Belongs to the MNN1/MNT family.</text>
</comment>
<name>A0A7H9HP31_9SACH</name>
<evidence type="ECO:0000313" key="12">
    <source>
        <dbReference type="Proteomes" id="UP000510647"/>
    </source>
</evidence>
<protein>
    <recommendedName>
        <fullName evidence="13">Glycosyltransferase family 71 protein</fullName>
    </recommendedName>
</protein>
<evidence type="ECO:0000313" key="11">
    <source>
        <dbReference type="EMBL" id="QLQ79070.1"/>
    </source>
</evidence>
<sequence length="650" mass="74974">MVAMKSRLRQIVHFVRRKNSRILRICMIVLLITLIFIGLHQGSDYIEIDLLSNISYLNDYKTDSNGTVTFDPSKVRNVLKLTMDEIRRLSPQGEIDRTRGKDCRIGDIQIELSHDLDRISRNGLLKCVELQNSAKDKLRDLHRAFLDTMKDKIMPRFHKEMYVGNGIVFVAGGKFTMHVMPAIKAIRANAGGDIPVEIMIPPENTGESSFCDNVLPLLDPSGLTRCVFMETLFDSTTLGSVKGYQLKALALLASSFRKTLLLDADNYVVNPIDKMFDCPIFDEFGLALWPDYWRRLHHPGIYDIAGIEVDTTKRIRYSVDNVSPPERYKVNDFSKVPFHDLDGTIPDGSTESGQLLVDKHKHLDTIILSLYYNYNGPSYYYPLLGQGFAGEGDKDTFAFAARALSANGIPRNYYQVKAPVRPMGYWANKKDEVKILSEDKISADEQSFRGVAMIQHDLNADFEAYKKARQELYSKPMEELQTLREKTFLSEVSADFTDIDKAFWQEQRKNGYDIKNFLSFFKQVPASFIHSHLPKYDPWEYAASEDMMFDGRKTMSHHEDEPNFKPTHHGHFRMYNDDFPKLTNYDLELSNWLCFQKYVCQENGYKNFNYLVHKVEKQQGGHKALEHMCDYINKRVEMLRATTWEGSKIM</sequence>
<dbReference type="PANTHER" id="PTHR31646">
    <property type="entry name" value="ALPHA-1,2-MANNOSYLTRANSFERASE MNN2"/>
    <property type="match status" value="1"/>
</dbReference>
<reference evidence="11 12" key="1">
    <citation type="submission" date="2020-06" db="EMBL/GenBank/DDBJ databases">
        <title>The yeast mating-type switching endonuclease HO is a domesticated member of an unorthodox homing genetic element family.</title>
        <authorList>
            <person name="Coughlan A.Y."/>
            <person name="Lombardi L."/>
            <person name="Braun-Galleani S."/>
            <person name="Martos A.R."/>
            <person name="Galeote V."/>
            <person name="Bigey F."/>
            <person name="Dequin S."/>
            <person name="Byrne K.P."/>
            <person name="Wolfe K.H."/>
        </authorList>
    </citation>
    <scope>NUCLEOTIDE SEQUENCE [LARGE SCALE GENOMIC DNA]</scope>
    <source>
        <strain evidence="11 12">CBS2947</strain>
    </source>
</reference>
<keyword evidence="5 10" id="KW-0812">Transmembrane</keyword>
<gene>
    <name evidence="11" type="ORF">HG537_0B04180</name>
</gene>
<comment type="subcellular location">
    <subcellularLocation>
        <location evidence="1">Golgi apparatus membrane</location>
        <topology evidence="1">Single-pass type II membrane protein</topology>
    </subcellularLocation>
</comment>
<evidence type="ECO:0000256" key="2">
    <source>
        <dbReference type="ARBA" id="ARBA00004922"/>
    </source>
</evidence>
<keyword evidence="7 10" id="KW-1133">Transmembrane helix</keyword>
<keyword evidence="9 10" id="KW-0472">Membrane</keyword>
<comment type="pathway">
    <text evidence="2">Protein modification; protein glycosylation.</text>
</comment>
<dbReference type="Proteomes" id="UP000510647">
    <property type="component" value="Chromosome 2"/>
</dbReference>
<dbReference type="EMBL" id="CP059268">
    <property type="protein sequence ID" value="QLQ79070.1"/>
    <property type="molecule type" value="Genomic_DNA"/>
</dbReference>
<keyword evidence="6" id="KW-0735">Signal-anchor</keyword>
<dbReference type="SUPFAM" id="SSF53448">
    <property type="entry name" value="Nucleotide-diphospho-sugar transferases"/>
    <property type="match status" value="1"/>
</dbReference>
<dbReference type="AlphaFoldDB" id="A0A7H9HP31"/>
<dbReference type="GO" id="GO:0000139">
    <property type="term" value="C:Golgi membrane"/>
    <property type="evidence" value="ECO:0007669"/>
    <property type="project" value="UniProtKB-SubCell"/>
</dbReference>
<proteinExistence type="inferred from homology"/>
<dbReference type="PANTHER" id="PTHR31646:SF1">
    <property type="entry name" value="ALPHA-1,2-MANNOSYLTRANSFERASE MNN2"/>
    <property type="match status" value="1"/>
</dbReference>
<keyword evidence="12" id="KW-1185">Reference proteome</keyword>
<evidence type="ECO:0000256" key="6">
    <source>
        <dbReference type="ARBA" id="ARBA00022968"/>
    </source>
</evidence>
<evidence type="ECO:0000256" key="10">
    <source>
        <dbReference type="SAM" id="Phobius"/>
    </source>
</evidence>